<dbReference type="EMBL" id="MU853596">
    <property type="protein sequence ID" value="KAK4142533.1"/>
    <property type="molecule type" value="Genomic_DNA"/>
</dbReference>
<feature type="compositionally biased region" description="Polar residues" evidence="2">
    <location>
        <begin position="52"/>
        <end position="62"/>
    </location>
</feature>
<dbReference type="Proteomes" id="UP001302676">
    <property type="component" value="Unassembled WGS sequence"/>
</dbReference>
<accession>A0AAN6V0C4</accession>
<reference evidence="3" key="2">
    <citation type="submission" date="2023-05" db="EMBL/GenBank/DDBJ databases">
        <authorList>
            <consortium name="Lawrence Berkeley National Laboratory"/>
            <person name="Steindorff A."/>
            <person name="Hensen N."/>
            <person name="Bonometti L."/>
            <person name="Westerberg I."/>
            <person name="Brannstrom I.O."/>
            <person name="Guillou S."/>
            <person name="Cros-Aarteil S."/>
            <person name="Calhoun S."/>
            <person name="Haridas S."/>
            <person name="Kuo A."/>
            <person name="Mondo S."/>
            <person name="Pangilinan J."/>
            <person name="Riley R."/>
            <person name="Labutti K."/>
            <person name="Andreopoulos B."/>
            <person name="Lipzen A."/>
            <person name="Chen C."/>
            <person name="Yanf M."/>
            <person name="Daum C."/>
            <person name="Ng V."/>
            <person name="Clum A."/>
            <person name="Ohm R."/>
            <person name="Martin F."/>
            <person name="Silar P."/>
            <person name="Natvig D."/>
            <person name="Lalanne C."/>
            <person name="Gautier V."/>
            <person name="Ament-Velasquez S.L."/>
            <person name="Kruys A."/>
            <person name="Hutchinson M.I."/>
            <person name="Powell A.J."/>
            <person name="Barry K."/>
            <person name="Miller A.N."/>
            <person name="Grigoriev I.V."/>
            <person name="Debuchy R."/>
            <person name="Gladieux P."/>
            <person name="Thoren M.H."/>
            <person name="Johannesson H."/>
        </authorList>
    </citation>
    <scope>NUCLEOTIDE SEQUENCE</scope>
    <source>
        <strain evidence="3">CBS 141.50</strain>
    </source>
</reference>
<feature type="coiled-coil region" evidence="1">
    <location>
        <begin position="228"/>
        <end position="339"/>
    </location>
</feature>
<dbReference type="AlphaFoldDB" id="A0AAN6V0C4"/>
<evidence type="ECO:0000313" key="4">
    <source>
        <dbReference type="Proteomes" id="UP001302676"/>
    </source>
</evidence>
<keyword evidence="4" id="KW-1185">Reference proteome</keyword>
<feature type="compositionally biased region" description="Polar residues" evidence="2">
    <location>
        <begin position="1"/>
        <end position="10"/>
    </location>
</feature>
<name>A0AAN6V0C4_9PEZI</name>
<dbReference type="RefSeq" id="XP_062635904.1">
    <property type="nucleotide sequence ID" value="XM_062777588.1"/>
</dbReference>
<comment type="caution">
    <text evidence="3">The sequence shown here is derived from an EMBL/GenBank/DDBJ whole genome shotgun (WGS) entry which is preliminary data.</text>
</comment>
<feature type="compositionally biased region" description="Basic and acidic residues" evidence="2">
    <location>
        <begin position="30"/>
        <end position="45"/>
    </location>
</feature>
<proteinExistence type="predicted"/>
<evidence type="ECO:0000256" key="2">
    <source>
        <dbReference type="SAM" id="MobiDB-lite"/>
    </source>
</evidence>
<organism evidence="3 4">
    <name type="scientific">Dichotomopilus funicola</name>
    <dbReference type="NCBI Taxonomy" id="1934379"/>
    <lineage>
        <taxon>Eukaryota</taxon>
        <taxon>Fungi</taxon>
        <taxon>Dikarya</taxon>
        <taxon>Ascomycota</taxon>
        <taxon>Pezizomycotina</taxon>
        <taxon>Sordariomycetes</taxon>
        <taxon>Sordariomycetidae</taxon>
        <taxon>Sordariales</taxon>
        <taxon>Chaetomiaceae</taxon>
        <taxon>Dichotomopilus</taxon>
    </lineage>
</organism>
<evidence type="ECO:0000256" key="1">
    <source>
        <dbReference type="SAM" id="Coils"/>
    </source>
</evidence>
<feature type="compositionally biased region" description="Basic and acidic residues" evidence="2">
    <location>
        <begin position="77"/>
        <end position="102"/>
    </location>
</feature>
<dbReference type="GeneID" id="87814201"/>
<reference evidence="3" key="1">
    <citation type="journal article" date="2023" name="Mol. Phylogenet. Evol.">
        <title>Genome-scale phylogeny and comparative genomics of the fungal order Sordariales.</title>
        <authorList>
            <person name="Hensen N."/>
            <person name="Bonometti L."/>
            <person name="Westerberg I."/>
            <person name="Brannstrom I.O."/>
            <person name="Guillou S."/>
            <person name="Cros-Aarteil S."/>
            <person name="Calhoun S."/>
            <person name="Haridas S."/>
            <person name="Kuo A."/>
            <person name="Mondo S."/>
            <person name="Pangilinan J."/>
            <person name="Riley R."/>
            <person name="LaButti K."/>
            <person name="Andreopoulos B."/>
            <person name="Lipzen A."/>
            <person name="Chen C."/>
            <person name="Yan M."/>
            <person name="Daum C."/>
            <person name="Ng V."/>
            <person name="Clum A."/>
            <person name="Steindorff A."/>
            <person name="Ohm R.A."/>
            <person name="Martin F."/>
            <person name="Silar P."/>
            <person name="Natvig D.O."/>
            <person name="Lalanne C."/>
            <person name="Gautier V."/>
            <person name="Ament-Velasquez S.L."/>
            <person name="Kruys A."/>
            <person name="Hutchinson M.I."/>
            <person name="Powell A.J."/>
            <person name="Barry K."/>
            <person name="Miller A.N."/>
            <person name="Grigoriev I.V."/>
            <person name="Debuchy R."/>
            <person name="Gladieux P."/>
            <person name="Hiltunen Thoren M."/>
            <person name="Johannesson H."/>
        </authorList>
    </citation>
    <scope>NUCLEOTIDE SEQUENCE</scope>
    <source>
        <strain evidence="3">CBS 141.50</strain>
    </source>
</reference>
<dbReference type="PANTHER" id="PTHR23159:SF31">
    <property type="entry name" value="CENTROSOME-ASSOCIATED PROTEIN CEP250 ISOFORM X1"/>
    <property type="match status" value="1"/>
</dbReference>
<protein>
    <submittedName>
        <fullName evidence="3">Uncharacterized protein</fullName>
    </submittedName>
</protein>
<keyword evidence="1" id="KW-0175">Coiled coil</keyword>
<gene>
    <name evidence="3" type="ORF">C8A04DRAFT_13115</name>
</gene>
<evidence type="ECO:0000313" key="3">
    <source>
        <dbReference type="EMBL" id="KAK4142533.1"/>
    </source>
</evidence>
<dbReference type="PANTHER" id="PTHR23159">
    <property type="entry name" value="CENTROSOMAL PROTEIN 2"/>
    <property type="match status" value="1"/>
</dbReference>
<sequence length="790" mass="86972">MDNNGKTFNGLSRPPPTSLARGPPKKKVRREPPSHPKSWKLRDDAEWASPHSPRSGSTSLMPSPSAPTARGQADYFRPGHDVVKDNDDDHDSLPRHPQHKTEADDDAPPAFKDHRRMFLNAIEGIYSHLDDIEPAFVDFNLHYKHPAVRAAGRIRGQLNRLHESYQFLDKELGEAGRELAQFAARDDDFRRDLEEAGAINFKLKCAKNDLAEEVEKLRSAAGKPDTKLDELKREMEDLRGTHDRLLESHRSLHEKIAKEGAEKLLLEGDLQKRNGDLEEATKENSRLQAAVEERDEDIRELKASGVELETLAEQRQRQIAEAKEEHVKLQDLIREKEARISLLTTRPITPVSPLAAWKGGQGGQFPLPSGSAFPMPRLEATQASPAGRETSPVPYIKQEASESASMPAVAPPQVTAAPSEEPTDWARGVRCLTNGAAVVLGRVFNIGPRNVEDNMVLTHFLVSLGGGLTDIHVEEPVESSTWTLDEPWMVSRGGLALYDLRPTIEGQLAQLCLLFPFPSATSAVRSDLNTDADIFYRICSLFRRLSSPHPDTPPSLRAKRAFVEALFIYARALELHISTATGLAAPTFTPTPRTVLLGIMLCELCRKWTDSFPQAFPPGHAGPGLDVAALLGQGLLGQSEQIGCLGSLAALLRLPLVGDIRDTKTLRERLAEECGDGFCLFSAGTSVSNARDSPSPKELGLLHCGSSQNSNDPFFLMIDFDARTLRAVDCRLAGMRPNRAEPRKLDLIVAREGSAGGTGSGQQEEEELFRLEAAPKHVAAFWVRYAMGDD</sequence>
<feature type="region of interest" description="Disordered" evidence="2">
    <location>
        <begin position="1"/>
        <end position="110"/>
    </location>
</feature>